<reference evidence="3" key="1">
    <citation type="submission" date="2016-11" db="UniProtKB">
        <authorList>
            <consortium name="WormBaseParasite"/>
        </authorList>
    </citation>
    <scope>IDENTIFICATION</scope>
</reference>
<dbReference type="AlphaFoldDB" id="A0A1I7X9J0"/>
<evidence type="ECO:0000313" key="3">
    <source>
        <dbReference type="WBParaSite" id="Hba_14178"/>
    </source>
</evidence>
<dbReference type="GO" id="GO:0006616">
    <property type="term" value="P:SRP-dependent cotranslational protein targeting to membrane, translocation"/>
    <property type="evidence" value="ECO:0007669"/>
    <property type="project" value="InterPro"/>
</dbReference>
<proteinExistence type="predicted"/>
<feature type="transmembrane region" description="Helical" evidence="1">
    <location>
        <begin position="109"/>
        <end position="129"/>
    </location>
</feature>
<sequence length="170" mass="19837">MGMETRRAAAGGRHKKTSPPILSHEFIIQNHGDIMSCVLMVFIVGLMFPVCQFLHLLKYNQTINITSDIGWLFVLFVYYHVQKKSFFIRFLKAHLSKVKTYKFTESGHMSLFALYSACHAAYVAMDFIQNYTDIKRLNFNSSVSKFGRVSEYSIIFLYYIYYILLCNYTV</sequence>
<dbReference type="GO" id="GO:0005789">
    <property type="term" value="C:endoplasmic reticulum membrane"/>
    <property type="evidence" value="ECO:0007669"/>
    <property type="project" value="TreeGrafter"/>
</dbReference>
<organism evidence="2 3">
    <name type="scientific">Heterorhabditis bacteriophora</name>
    <name type="common">Entomopathogenic nematode worm</name>
    <dbReference type="NCBI Taxonomy" id="37862"/>
    <lineage>
        <taxon>Eukaryota</taxon>
        <taxon>Metazoa</taxon>
        <taxon>Ecdysozoa</taxon>
        <taxon>Nematoda</taxon>
        <taxon>Chromadorea</taxon>
        <taxon>Rhabditida</taxon>
        <taxon>Rhabditina</taxon>
        <taxon>Rhabditomorpha</taxon>
        <taxon>Strongyloidea</taxon>
        <taxon>Heterorhabditidae</taxon>
        <taxon>Heterorhabditis</taxon>
    </lineage>
</organism>
<feature type="transmembrane region" description="Helical" evidence="1">
    <location>
        <begin position="37"/>
        <end position="57"/>
    </location>
</feature>
<feature type="transmembrane region" description="Helical" evidence="1">
    <location>
        <begin position="149"/>
        <end position="168"/>
    </location>
</feature>
<evidence type="ECO:0000256" key="1">
    <source>
        <dbReference type="SAM" id="Phobius"/>
    </source>
</evidence>
<dbReference type="WBParaSite" id="Hba_14178">
    <property type="protein sequence ID" value="Hba_14178"/>
    <property type="gene ID" value="Hba_14178"/>
</dbReference>
<keyword evidence="1" id="KW-1133">Transmembrane helix</keyword>
<dbReference type="GO" id="GO:0045048">
    <property type="term" value="P:protein insertion into ER membrane"/>
    <property type="evidence" value="ECO:0007669"/>
    <property type="project" value="TreeGrafter"/>
</dbReference>
<protein>
    <submittedName>
        <fullName evidence="3">Elongation of very long chain fatty acids protein</fullName>
    </submittedName>
</protein>
<keyword evidence="2" id="KW-1185">Reference proteome</keyword>
<accession>A0A1I7X9J0</accession>
<dbReference type="PANTHER" id="PTHR12371">
    <property type="entry name" value="TRANSLOCATION ASSOCIATED MEMBRANE PROTEIN"/>
    <property type="match status" value="1"/>
</dbReference>
<evidence type="ECO:0000313" key="2">
    <source>
        <dbReference type="Proteomes" id="UP000095283"/>
    </source>
</evidence>
<name>A0A1I7X9J0_HETBA</name>
<feature type="transmembrane region" description="Helical" evidence="1">
    <location>
        <begin position="63"/>
        <end position="81"/>
    </location>
</feature>
<dbReference type="Proteomes" id="UP000095283">
    <property type="component" value="Unplaced"/>
</dbReference>
<dbReference type="InterPro" id="IPR016447">
    <property type="entry name" value="Translocation_assoc_membrane"/>
</dbReference>
<keyword evidence="1" id="KW-0812">Transmembrane</keyword>
<keyword evidence="1" id="KW-0472">Membrane</keyword>
<dbReference type="PANTHER" id="PTHR12371:SF11">
    <property type="entry name" value="TRANSLOCATING CHAIN-ASSOCIATED MEMBRANE PROTEIN"/>
    <property type="match status" value="1"/>
</dbReference>